<comment type="similarity">
    <text evidence="2">Belongs to the VTI1 family.</text>
</comment>
<evidence type="ECO:0000256" key="9">
    <source>
        <dbReference type="SAM" id="MobiDB-lite"/>
    </source>
</evidence>
<name>A0A7J6L3Z4_PEROL</name>
<dbReference type="GO" id="GO:0006906">
    <property type="term" value="P:vesicle fusion"/>
    <property type="evidence" value="ECO:0007669"/>
    <property type="project" value="TreeGrafter"/>
</dbReference>
<gene>
    <name evidence="12" type="ORF">FOL46_005233</name>
    <name evidence="11" type="ORF">FOZ61_008586</name>
</gene>
<dbReference type="Proteomes" id="UP000572268">
    <property type="component" value="Unassembled WGS sequence"/>
</dbReference>
<reference evidence="13 14" key="1">
    <citation type="submission" date="2020-04" db="EMBL/GenBank/DDBJ databases">
        <title>Perkinsus olseni comparative genomics.</title>
        <authorList>
            <person name="Bogema D.R."/>
        </authorList>
    </citation>
    <scope>NUCLEOTIDE SEQUENCE [LARGE SCALE GENOMIC DNA]</scope>
    <source>
        <strain evidence="11">ATCC PRA-179</strain>
        <strain evidence="12">ATCC PRA-31</strain>
    </source>
</reference>
<dbReference type="Proteomes" id="UP000570595">
    <property type="component" value="Unassembled WGS sequence"/>
</dbReference>
<comment type="subcellular location">
    <subcellularLocation>
        <location evidence="1">Membrane</location>
        <topology evidence="1">Single-pass type IV membrane protein</topology>
    </subcellularLocation>
</comment>
<evidence type="ECO:0008006" key="15">
    <source>
        <dbReference type="Google" id="ProtNLM"/>
    </source>
</evidence>
<dbReference type="GO" id="GO:0015031">
    <property type="term" value="P:protein transport"/>
    <property type="evidence" value="ECO:0007669"/>
    <property type="project" value="UniProtKB-KW"/>
</dbReference>
<dbReference type="FunFam" id="1.20.5.110:FF:000002">
    <property type="entry name" value="Vesicle transport through interaction with t-SNAREsB"/>
    <property type="match status" value="1"/>
</dbReference>
<dbReference type="OrthoDB" id="430637at2759"/>
<keyword evidence="7" id="KW-0175">Coiled coil</keyword>
<organism evidence="11 13">
    <name type="scientific">Perkinsus olseni</name>
    <name type="common">Perkinsus atlanticus</name>
    <dbReference type="NCBI Taxonomy" id="32597"/>
    <lineage>
        <taxon>Eukaryota</taxon>
        <taxon>Sar</taxon>
        <taxon>Alveolata</taxon>
        <taxon>Perkinsozoa</taxon>
        <taxon>Perkinsea</taxon>
        <taxon>Perkinsida</taxon>
        <taxon>Perkinsidae</taxon>
        <taxon>Perkinsus</taxon>
    </lineage>
</organism>
<keyword evidence="3" id="KW-0813">Transport</keyword>
<dbReference type="Gene3D" id="1.20.5.110">
    <property type="match status" value="1"/>
</dbReference>
<dbReference type="AlphaFoldDB" id="A0A7J6L3Z4"/>
<keyword evidence="5" id="KW-0653">Protein transport</keyword>
<keyword evidence="6 10" id="KW-1133">Transmembrane helix</keyword>
<sequence length="182" mass="19648">MSCPAEETAMPKASEEPSNLTNRKPEEDAPKCPFSGLAATDGAKCPFSDMGGALPSLPGESNKEDGIMLEDGNQKLEDAKRTVLETEDVALGVMGDLRYFEGILAGQREVMSRTRDHFNDLDEQLTMARRAVQNMGRRVMLNKAVLVAVCLILLAAIFYTIHKKVMDRAGTVAGPPPPPSAS</sequence>
<proteinExistence type="inferred from homology"/>
<evidence type="ECO:0000256" key="4">
    <source>
        <dbReference type="ARBA" id="ARBA00022692"/>
    </source>
</evidence>
<dbReference type="CDD" id="cd15862">
    <property type="entry name" value="SNARE_Vti1"/>
    <property type="match status" value="1"/>
</dbReference>
<feature type="transmembrane region" description="Helical" evidence="10">
    <location>
        <begin position="139"/>
        <end position="161"/>
    </location>
</feature>
<evidence type="ECO:0000313" key="14">
    <source>
        <dbReference type="Proteomes" id="UP000572268"/>
    </source>
</evidence>
<dbReference type="GO" id="GO:0000149">
    <property type="term" value="F:SNARE binding"/>
    <property type="evidence" value="ECO:0007669"/>
    <property type="project" value="TreeGrafter"/>
</dbReference>
<keyword evidence="4 10" id="KW-0812">Transmembrane</keyword>
<feature type="region of interest" description="Disordered" evidence="9">
    <location>
        <begin position="1"/>
        <end position="37"/>
    </location>
</feature>
<dbReference type="EMBL" id="JABAHT010000576">
    <property type="protein sequence ID" value="KAF4653937.1"/>
    <property type="molecule type" value="Genomic_DNA"/>
</dbReference>
<dbReference type="Pfam" id="PF12352">
    <property type="entry name" value="V-SNARE_C"/>
    <property type="match status" value="1"/>
</dbReference>
<dbReference type="EMBL" id="JABANN010000316">
    <property type="protein sequence ID" value="KAF4662564.1"/>
    <property type="molecule type" value="Genomic_DNA"/>
</dbReference>
<evidence type="ECO:0000256" key="7">
    <source>
        <dbReference type="ARBA" id="ARBA00023054"/>
    </source>
</evidence>
<dbReference type="GO" id="GO:0012507">
    <property type="term" value="C:ER to Golgi transport vesicle membrane"/>
    <property type="evidence" value="ECO:0007669"/>
    <property type="project" value="TreeGrafter"/>
</dbReference>
<evidence type="ECO:0000256" key="3">
    <source>
        <dbReference type="ARBA" id="ARBA00022448"/>
    </source>
</evidence>
<evidence type="ECO:0000313" key="11">
    <source>
        <dbReference type="EMBL" id="KAF4653937.1"/>
    </source>
</evidence>
<evidence type="ECO:0000313" key="13">
    <source>
        <dbReference type="Proteomes" id="UP000570595"/>
    </source>
</evidence>
<comment type="caution">
    <text evidence="11">The sequence shown here is derived from an EMBL/GenBank/DDBJ whole genome shotgun (WGS) entry which is preliminary data.</text>
</comment>
<evidence type="ECO:0000256" key="10">
    <source>
        <dbReference type="SAM" id="Phobius"/>
    </source>
</evidence>
<evidence type="ECO:0000256" key="1">
    <source>
        <dbReference type="ARBA" id="ARBA00004211"/>
    </source>
</evidence>
<dbReference type="GO" id="GO:0005794">
    <property type="term" value="C:Golgi apparatus"/>
    <property type="evidence" value="ECO:0007669"/>
    <property type="project" value="TreeGrafter"/>
</dbReference>
<protein>
    <recommendedName>
        <fullName evidence="15">t-SNARE coiled-coil homology domain-containing protein</fullName>
    </recommendedName>
</protein>
<dbReference type="GO" id="GO:0031201">
    <property type="term" value="C:SNARE complex"/>
    <property type="evidence" value="ECO:0007669"/>
    <property type="project" value="TreeGrafter"/>
</dbReference>
<keyword evidence="8 10" id="KW-0472">Membrane</keyword>
<evidence type="ECO:0000256" key="8">
    <source>
        <dbReference type="ARBA" id="ARBA00023136"/>
    </source>
</evidence>
<dbReference type="PANTHER" id="PTHR21230:SF26">
    <property type="entry name" value="VESICLE TRANSPORT THROUGH INTERACTION WITH T-SNARES HOMOLOG 1A"/>
    <property type="match status" value="1"/>
</dbReference>
<evidence type="ECO:0000313" key="12">
    <source>
        <dbReference type="EMBL" id="KAF4662564.1"/>
    </source>
</evidence>
<evidence type="ECO:0000256" key="2">
    <source>
        <dbReference type="ARBA" id="ARBA00006108"/>
    </source>
</evidence>
<dbReference type="SUPFAM" id="SSF58038">
    <property type="entry name" value="SNARE fusion complex"/>
    <property type="match status" value="1"/>
</dbReference>
<evidence type="ECO:0000256" key="5">
    <source>
        <dbReference type="ARBA" id="ARBA00022927"/>
    </source>
</evidence>
<accession>A0A7J6L3Z4</accession>
<dbReference type="GO" id="GO:0005484">
    <property type="term" value="F:SNAP receptor activity"/>
    <property type="evidence" value="ECO:0007669"/>
    <property type="project" value="TreeGrafter"/>
</dbReference>
<evidence type="ECO:0000256" key="6">
    <source>
        <dbReference type="ARBA" id="ARBA00022989"/>
    </source>
</evidence>
<dbReference type="GO" id="GO:0031902">
    <property type="term" value="C:late endosome membrane"/>
    <property type="evidence" value="ECO:0007669"/>
    <property type="project" value="TreeGrafter"/>
</dbReference>
<dbReference type="PANTHER" id="PTHR21230">
    <property type="entry name" value="VESICLE TRANSPORT V-SNARE PROTEIN VTI1-RELATED"/>
    <property type="match status" value="1"/>
</dbReference>
<dbReference type="GO" id="GO:0005789">
    <property type="term" value="C:endoplasmic reticulum membrane"/>
    <property type="evidence" value="ECO:0007669"/>
    <property type="project" value="TreeGrafter"/>
</dbReference>